<dbReference type="Gene3D" id="1.10.260.40">
    <property type="entry name" value="lambda repressor-like DNA-binding domains"/>
    <property type="match status" value="1"/>
</dbReference>
<evidence type="ECO:0000259" key="2">
    <source>
        <dbReference type="PROSITE" id="PS50943"/>
    </source>
</evidence>
<dbReference type="SMART" id="SM00530">
    <property type="entry name" value="HTH_XRE"/>
    <property type="match status" value="1"/>
</dbReference>
<dbReference type="InterPro" id="IPR001387">
    <property type="entry name" value="Cro/C1-type_HTH"/>
</dbReference>
<protein>
    <submittedName>
        <fullName evidence="3">Helix-turn-helix domain protein</fullName>
    </submittedName>
</protein>
<dbReference type="SUPFAM" id="SSF47413">
    <property type="entry name" value="lambda repressor-like DNA-binding domains"/>
    <property type="match status" value="1"/>
</dbReference>
<dbReference type="PROSITE" id="PS50943">
    <property type="entry name" value="HTH_CROC1"/>
    <property type="match status" value="1"/>
</dbReference>
<dbReference type="PANTHER" id="PTHR46558">
    <property type="entry name" value="TRACRIPTIONAL REGULATORY PROTEIN-RELATED-RELATED"/>
    <property type="match status" value="1"/>
</dbReference>
<dbReference type="Pfam" id="PF01381">
    <property type="entry name" value="HTH_3"/>
    <property type="match status" value="1"/>
</dbReference>
<proteinExistence type="predicted"/>
<sequence>MPNKFYISELRARKGATQAQVAADLGISVATYNAWEKDISNVAISKVVALAEYFGCTVDQIFLTRNLN</sequence>
<dbReference type="GO" id="GO:0003677">
    <property type="term" value="F:DNA binding"/>
    <property type="evidence" value="ECO:0007669"/>
    <property type="project" value="UniProtKB-KW"/>
</dbReference>
<dbReference type="EMBL" id="BK032643">
    <property type="protein sequence ID" value="DAF52818.1"/>
    <property type="molecule type" value="Genomic_DNA"/>
</dbReference>
<evidence type="ECO:0000256" key="1">
    <source>
        <dbReference type="ARBA" id="ARBA00023125"/>
    </source>
</evidence>
<reference evidence="3" key="1">
    <citation type="journal article" date="2021" name="Proc. Natl. Acad. Sci. U.S.A.">
        <title>A Catalog of Tens of Thousands of Viruses from Human Metagenomes Reveals Hidden Associations with Chronic Diseases.</title>
        <authorList>
            <person name="Tisza M.J."/>
            <person name="Buck C.B."/>
        </authorList>
    </citation>
    <scope>NUCLEOTIDE SEQUENCE</scope>
    <source>
        <strain evidence="3">Cty4e12</strain>
    </source>
</reference>
<dbReference type="InterPro" id="IPR010982">
    <property type="entry name" value="Lambda_DNA-bd_dom_sf"/>
</dbReference>
<organism evidence="3">
    <name type="scientific">Myoviridae sp. cty4e12</name>
    <dbReference type="NCBI Taxonomy" id="2827718"/>
    <lineage>
        <taxon>Viruses</taxon>
        <taxon>Duplodnaviria</taxon>
        <taxon>Heunggongvirae</taxon>
        <taxon>Uroviricota</taxon>
        <taxon>Caudoviricetes</taxon>
    </lineage>
</organism>
<name>A0A8S5SQG1_9CAUD</name>
<dbReference type="CDD" id="cd00093">
    <property type="entry name" value="HTH_XRE"/>
    <property type="match status" value="1"/>
</dbReference>
<evidence type="ECO:0000313" key="3">
    <source>
        <dbReference type="EMBL" id="DAF52818.1"/>
    </source>
</evidence>
<feature type="domain" description="HTH cro/C1-type" evidence="2">
    <location>
        <begin position="7"/>
        <end position="61"/>
    </location>
</feature>
<keyword evidence="1" id="KW-0238">DNA-binding</keyword>
<dbReference type="PANTHER" id="PTHR46558:SF4">
    <property type="entry name" value="DNA-BIDING PHAGE PROTEIN"/>
    <property type="match status" value="1"/>
</dbReference>
<accession>A0A8S5SQG1</accession>